<dbReference type="InterPro" id="IPR010652">
    <property type="entry name" value="DUF1232"/>
</dbReference>
<name>A0A421B3U7_9PSEU</name>
<keyword evidence="8" id="KW-1185">Reference proteome</keyword>
<dbReference type="EMBL" id="RCDD01000002">
    <property type="protein sequence ID" value="RLK59092.1"/>
    <property type="molecule type" value="Genomic_DNA"/>
</dbReference>
<dbReference type="Pfam" id="PF06803">
    <property type="entry name" value="DUF1232"/>
    <property type="match status" value="1"/>
</dbReference>
<organism evidence="7 8">
    <name type="scientific">Actinokineospora cianjurensis</name>
    <dbReference type="NCBI Taxonomy" id="585224"/>
    <lineage>
        <taxon>Bacteria</taxon>
        <taxon>Bacillati</taxon>
        <taxon>Actinomycetota</taxon>
        <taxon>Actinomycetes</taxon>
        <taxon>Pseudonocardiales</taxon>
        <taxon>Pseudonocardiaceae</taxon>
        <taxon>Actinokineospora</taxon>
    </lineage>
</organism>
<evidence type="ECO:0000313" key="7">
    <source>
        <dbReference type="EMBL" id="RLK59092.1"/>
    </source>
</evidence>
<comment type="subcellular location">
    <subcellularLocation>
        <location evidence="1">Endomembrane system</location>
        <topology evidence="1">Multi-pass membrane protein</topology>
    </subcellularLocation>
</comment>
<reference evidence="7 8" key="1">
    <citation type="submission" date="2018-10" db="EMBL/GenBank/DDBJ databases">
        <title>Genomic Encyclopedia of Archaeal and Bacterial Type Strains, Phase II (KMG-II): from individual species to whole genera.</title>
        <authorList>
            <person name="Goeker M."/>
        </authorList>
    </citation>
    <scope>NUCLEOTIDE SEQUENCE [LARGE SCALE GENOMIC DNA]</scope>
    <source>
        <strain evidence="7 8">DSM 45657</strain>
    </source>
</reference>
<dbReference type="Proteomes" id="UP000282454">
    <property type="component" value="Unassembled WGS sequence"/>
</dbReference>
<evidence type="ECO:0000313" key="8">
    <source>
        <dbReference type="Proteomes" id="UP000282454"/>
    </source>
</evidence>
<evidence type="ECO:0000256" key="1">
    <source>
        <dbReference type="ARBA" id="ARBA00004127"/>
    </source>
</evidence>
<gene>
    <name evidence="7" type="ORF">CLV68_3574</name>
</gene>
<accession>A0A421B3U7</accession>
<feature type="transmembrane region" description="Helical" evidence="5">
    <location>
        <begin position="12"/>
        <end position="36"/>
    </location>
</feature>
<evidence type="ECO:0000256" key="2">
    <source>
        <dbReference type="ARBA" id="ARBA00022692"/>
    </source>
</evidence>
<protein>
    <submittedName>
        <fullName evidence="7">Uncharacterized protein DUF1232</fullName>
    </submittedName>
</protein>
<dbReference type="AlphaFoldDB" id="A0A421B3U7"/>
<comment type="caution">
    <text evidence="7">The sequence shown here is derived from an EMBL/GenBank/DDBJ whole genome shotgun (WGS) entry which is preliminary data.</text>
</comment>
<evidence type="ECO:0000259" key="6">
    <source>
        <dbReference type="Pfam" id="PF06803"/>
    </source>
</evidence>
<evidence type="ECO:0000256" key="5">
    <source>
        <dbReference type="SAM" id="Phobius"/>
    </source>
</evidence>
<evidence type="ECO:0000256" key="3">
    <source>
        <dbReference type="ARBA" id="ARBA00022989"/>
    </source>
</evidence>
<feature type="domain" description="DUF1232" evidence="6">
    <location>
        <begin position="54"/>
        <end position="85"/>
    </location>
</feature>
<keyword evidence="2 5" id="KW-0812">Transmembrane</keyword>
<evidence type="ECO:0000256" key="4">
    <source>
        <dbReference type="ARBA" id="ARBA00023136"/>
    </source>
</evidence>
<sequence>MGRGYLPDVDSLWTGLGVVAIVVVVVLVLVALFLAYRLIRKHRQVNQPDTPLPTKVAYWLSLAYTVFPVDALPDPIYLDDIAVLTGSLIYVTTTLRKKDKD</sequence>
<keyword evidence="4 5" id="KW-0472">Membrane</keyword>
<dbReference type="GO" id="GO:0012505">
    <property type="term" value="C:endomembrane system"/>
    <property type="evidence" value="ECO:0007669"/>
    <property type="project" value="UniProtKB-SubCell"/>
</dbReference>
<proteinExistence type="predicted"/>
<keyword evidence="3 5" id="KW-1133">Transmembrane helix</keyword>